<sequence length="127" mass="14293">MPPEPYEVANDNEDDDFDNEDLDGYDGLSDYDEEDDAAQKRSAGKHEAASAENRASSLVEICRQLSVSEDSGSLLEPEDDSRGDYHNQLERRRRASIKTSYINLREAIPSLRDSEASRTVILQRAVE</sequence>
<dbReference type="GO" id="GO:0090575">
    <property type="term" value="C:RNA polymerase II transcription regulator complex"/>
    <property type="evidence" value="ECO:0007669"/>
    <property type="project" value="TreeGrafter"/>
</dbReference>
<evidence type="ECO:0000256" key="4">
    <source>
        <dbReference type="ARBA" id="ARBA00023159"/>
    </source>
</evidence>
<dbReference type="AlphaFoldDB" id="A0A8E0VMQ0"/>
<evidence type="ECO:0000256" key="2">
    <source>
        <dbReference type="ARBA" id="ARBA00023015"/>
    </source>
</evidence>
<keyword evidence="3" id="KW-0238">DNA-binding</keyword>
<feature type="compositionally biased region" description="Basic and acidic residues" evidence="7">
    <location>
        <begin position="80"/>
        <end position="89"/>
    </location>
</feature>
<dbReference type="Proteomes" id="UP000728185">
    <property type="component" value="Unassembled WGS sequence"/>
</dbReference>
<evidence type="ECO:0000256" key="1">
    <source>
        <dbReference type="ARBA" id="ARBA00007628"/>
    </source>
</evidence>
<keyword evidence="2" id="KW-0805">Transcription regulation</keyword>
<comment type="similarity">
    <text evidence="1">Belongs to the MAX family.</text>
</comment>
<dbReference type="PANTHER" id="PTHR10328:SF3">
    <property type="entry name" value="PROTEIN MAX"/>
    <property type="match status" value="1"/>
</dbReference>
<dbReference type="GO" id="GO:0003700">
    <property type="term" value="F:DNA-binding transcription factor activity"/>
    <property type="evidence" value="ECO:0007669"/>
    <property type="project" value="TreeGrafter"/>
</dbReference>
<keyword evidence="6" id="KW-0539">Nucleus</keyword>
<feature type="region of interest" description="Disordered" evidence="7">
    <location>
        <begin position="67"/>
        <end position="89"/>
    </location>
</feature>
<proteinExistence type="inferred from homology"/>
<evidence type="ECO:0000256" key="5">
    <source>
        <dbReference type="ARBA" id="ARBA00023163"/>
    </source>
</evidence>
<evidence type="ECO:0000313" key="9">
    <source>
        <dbReference type="EMBL" id="KAA0197850.1"/>
    </source>
</evidence>
<feature type="region of interest" description="Disordered" evidence="7">
    <location>
        <begin position="1"/>
        <end position="55"/>
    </location>
</feature>
<dbReference type="GO" id="GO:0046983">
    <property type="term" value="F:protein dimerization activity"/>
    <property type="evidence" value="ECO:0007669"/>
    <property type="project" value="InterPro"/>
</dbReference>
<evidence type="ECO:0000256" key="6">
    <source>
        <dbReference type="ARBA" id="ARBA00023242"/>
    </source>
</evidence>
<dbReference type="PROSITE" id="PS50888">
    <property type="entry name" value="BHLH"/>
    <property type="match status" value="1"/>
</dbReference>
<organism evidence="9 10">
    <name type="scientific">Fasciolopsis buskii</name>
    <dbReference type="NCBI Taxonomy" id="27845"/>
    <lineage>
        <taxon>Eukaryota</taxon>
        <taxon>Metazoa</taxon>
        <taxon>Spiralia</taxon>
        <taxon>Lophotrochozoa</taxon>
        <taxon>Platyhelminthes</taxon>
        <taxon>Trematoda</taxon>
        <taxon>Digenea</taxon>
        <taxon>Plagiorchiida</taxon>
        <taxon>Echinostomata</taxon>
        <taxon>Echinostomatoidea</taxon>
        <taxon>Fasciolidae</taxon>
        <taxon>Fasciolopsis</taxon>
    </lineage>
</organism>
<name>A0A8E0VMQ0_9TREM</name>
<dbReference type="PANTHER" id="PTHR10328">
    <property type="entry name" value="PROTEIN MAX MYC-ASSOCIATED FACTOR X"/>
    <property type="match status" value="1"/>
</dbReference>
<dbReference type="InterPro" id="IPR036638">
    <property type="entry name" value="HLH_DNA-bd_sf"/>
</dbReference>
<evidence type="ECO:0000256" key="3">
    <source>
        <dbReference type="ARBA" id="ARBA00023125"/>
    </source>
</evidence>
<dbReference type="InterPro" id="IPR011598">
    <property type="entry name" value="bHLH_dom"/>
</dbReference>
<evidence type="ECO:0000256" key="7">
    <source>
        <dbReference type="SAM" id="MobiDB-lite"/>
    </source>
</evidence>
<dbReference type="OrthoDB" id="5964374at2759"/>
<gene>
    <name evidence="9" type="ORF">FBUS_00280</name>
</gene>
<evidence type="ECO:0000259" key="8">
    <source>
        <dbReference type="PROSITE" id="PS50888"/>
    </source>
</evidence>
<accession>A0A8E0VMQ0</accession>
<evidence type="ECO:0000313" key="10">
    <source>
        <dbReference type="Proteomes" id="UP000728185"/>
    </source>
</evidence>
<dbReference type="GO" id="GO:0003677">
    <property type="term" value="F:DNA binding"/>
    <property type="evidence" value="ECO:0007669"/>
    <property type="project" value="UniProtKB-KW"/>
</dbReference>
<comment type="caution">
    <text evidence="9">The sequence shown here is derived from an EMBL/GenBank/DDBJ whole genome shotgun (WGS) entry which is preliminary data.</text>
</comment>
<dbReference type="Gene3D" id="4.10.280.10">
    <property type="entry name" value="Helix-loop-helix DNA-binding domain"/>
    <property type="match status" value="1"/>
</dbReference>
<keyword evidence="5" id="KW-0804">Transcription</keyword>
<keyword evidence="4" id="KW-0010">Activator</keyword>
<keyword evidence="10" id="KW-1185">Reference proteome</keyword>
<dbReference type="GO" id="GO:0045944">
    <property type="term" value="P:positive regulation of transcription by RNA polymerase II"/>
    <property type="evidence" value="ECO:0007669"/>
    <property type="project" value="TreeGrafter"/>
</dbReference>
<reference evidence="9" key="1">
    <citation type="submission" date="2019-05" db="EMBL/GenBank/DDBJ databases">
        <title>Annotation for the trematode Fasciolopsis buski.</title>
        <authorList>
            <person name="Choi Y.-J."/>
        </authorList>
    </citation>
    <scope>NUCLEOTIDE SEQUENCE</scope>
    <source>
        <strain evidence="9">HT</strain>
        <tissue evidence="9">Whole worm</tissue>
    </source>
</reference>
<dbReference type="EMBL" id="LUCM01002117">
    <property type="protein sequence ID" value="KAA0197850.1"/>
    <property type="molecule type" value="Genomic_DNA"/>
</dbReference>
<feature type="domain" description="BHLH" evidence="8">
    <location>
        <begin position="81"/>
        <end position="127"/>
    </location>
</feature>
<protein>
    <submittedName>
        <fullName evidence="9">Bhlhzip transcription factor max:bigmax</fullName>
    </submittedName>
</protein>
<feature type="compositionally biased region" description="Acidic residues" evidence="7">
    <location>
        <begin position="10"/>
        <end position="36"/>
    </location>
</feature>
<dbReference type="SUPFAM" id="SSF47459">
    <property type="entry name" value="HLH, helix-loop-helix DNA-binding domain"/>
    <property type="match status" value="1"/>
</dbReference>
<dbReference type="Pfam" id="PF00010">
    <property type="entry name" value="HLH"/>
    <property type="match status" value="1"/>
</dbReference>